<dbReference type="PANTHER" id="PTHR43382:SF2">
    <property type="entry name" value="BIFUNCTIONAL GLUTAMATE_PROLINE--TRNA LIGASE"/>
    <property type="match status" value="1"/>
</dbReference>
<reference evidence="11" key="2">
    <citation type="submission" date="2014-03" db="EMBL/GenBank/DDBJ databases">
        <title>The whipworm genome and dual-species transcriptomics of an intimate host-pathogen interaction.</title>
        <authorList>
            <person name="Foth B.J."/>
            <person name="Tsai I.J."/>
            <person name="Reid A.J."/>
            <person name="Bancroft A.J."/>
            <person name="Nichol S."/>
            <person name="Tracey A."/>
            <person name="Holroyd N."/>
            <person name="Cotton J.A."/>
            <person name="Stanley E.J."/>
            <person name="Zarowiecki M."/>
            <person name="Liu J.Z."/>
            <person name="Huckvale T."/>
            <person name="Cooper P.J."/>
            <person name="Grencis R.K."/>
            <person name="Berriman M."/>
        </authorList>
    </citation>
    <scope>NUCLEOTIDE SEQUENCE [LARGE SCALE GENOMIC DNA]</scope>
</reference>
<sequence>MKALKANYKAISGHEWNPGLRDTRAHKEKKEKGDPNRPVAEPQEKSDLKKQTRLGLEVRKEETFPEWYSQVITKSEMVAYYDISGCYVIRPWAYFIWEQIQKWFDDEIKQLGVSNCYFPIFVSQSALEREKTHVADFSPEVAWVTKSGNSDLAEPVAIRPTSETVIYPSFAKWIQSHRDLPLKINQWCNVVRWEFKHPTPFLRTREFLWQEGHTAYASKEDAVKEVYDILNLYSRVYEELLAVPVIKGRKTEKEKFAGADFTTTIEGYIPSTGRGIQAATSHHLGQNFAKMFEIVYKHPVTQKKEPVYQNSWGLTTRTISVFTMIHGDNRGLVLPPRVAKVQVVIIPCGITTCNELEETLCNNSVRCTCDLRDNYSPGWKFSHWELKGVPVRLEVGPRDLAEGQVVLVRRDDSSKIVSPVGCVVDEVKRLLDLMQQSLFNRAKEEMDKFTVVVRNWKDFCARVDDKYIVMAPFCTNEDCEDQIKKDNPGAPSMGAKSLCIPFEQPEQLSTGQKCIHPMCNRPAECYTLFGRSY</sequence>
<dbReference type="SUPFAM" id="SSF55681">
    <property type="entry name" value="Class II aaRS and biotin synthetases"/>
    <property type="match status" value="1"/>
</dbReference>
<dbReference type="InterPro" id="IPR017449">
    <property type="entry name" value="Pro-tRNA_synth_II"/>
</dbReference>
<dbReference type="Proteomes" id="UP000030665">
    <property type="component" value="Unassembled WGS sequence"/>
</dbReference>
<evidence type="ECO:0000256" key="5">
    <source>
        <dbReference type="ARBA" id="ARBA00022917"/>
    </source>
</evidence>
<dbReference type="GO" id="GO:0004827">
    <property type="term" value="F:proline-tRNA ligase activity"/>
    <property type="evidence" value="ECO:0007669"/>
    <property type="project" value="UniProtKB-EC"/>
</dbReference>
<dbReference type="STRING" id="36087.A0A077ZMG2"/>
<dbReference type="EMBL" id="HG806763">
    <property type="protein sequence ID" value="CDW59860.1"/>
    <property type="molecule type" value="Genomic_DNA"/>
</dbReference>
<dbReference type="Pfam" id="PF09180">
    <property type="entry name" value="ProRS-C_1"/>
    <property type="match status" value="1"/>
</dbReference>
<keyword evidence="2" id="KW-0436">Ligase</keyword>
<dbReference type="InterPro" id="IPR006195">
    <property type="entry name" value="aa-tRNA-synth_II"/>
</dbReference>
<dbReference type="AlphaFoldDB" id="A0A077ZMG2"/>
<dbReference type="PRINTS" id="PR01046">
    <property type="entry name" value="TRNASYNTHPRO"/>
</dbReference>
<dbReference type="PANTHER" id="PTHR43382">
    <property type="entry name" value="PROLYL-TRNA SYNTHETASE"/>
    <property type="match status" value="1"/>
</dbReference>
<dbReference type="Pfam" id="PF00587">
    <property type="entry name" value="tRNA-synt_2b"/>
    <property type="match status" value="1"/>
</dbReference>
<evidence type="ECO:0000256" key="3">
    <source>
        <dbReference type="ARBA" id="ARBA00022741"/>
    </source>
</evidence>
<feature type="domain" description="Aminoacyl-transfer RNA synthetases class-II family profile" evidence="10">
    <location>
        <begin position="96"/>
        <end position="335"/>
    </location>
</feature>
<dbReference type="InterPro" id="IPR002314">
    <property type="entry name" value="aa-tRNA-synt_IIb"/>
</dbReference>
<organism evidence="11 12">
    <name type="scientific">Trichuris trichiura</name>
    <name type="common">Whipworm</name>
    <name type="synonym">Trichocephalus trichiurus</name>
    <dbReference type="NCBI Taxonomy" id="36087"/>
    <lineage>
        <taxon>Eukaryota</taxon>
        <taxon>Metazoa</taxon>
        <taxon>Ecdysozoa</taxon>
        <taxon>Nematoda</taxon>
        <taxon>Enoplea</taxon>
        <taxon>Dorylaimia</taxon>
        <taxon>Trichinellida</taxon>
        <taxon>Trichuridae</taxon>
        <taxon>Trichuris</taxon>
    </lineage>
</organism>
<dbReference type="Pfam" id="PF03129">
    <property type="entry name" value="HGTP_anticodon"/>
    <property type="match status" value="1"/>
</dbReference>
<evidence type="ECO:0000313" key="12">
    <source>
        <dbReference type="Proteomes" id="UP000030665"/>
    </source>
</evidence>
<dbReference type="Gene3D" id="3.40.50.800">
    <property type="entry name" value="Anticodon-binding domain"/>
    <property type="match status" value="1"/>
</dbReference>
<evidence type="ECO:0000313" key="11">
    <source>
        <dbReference type="EMBL" id="CDW59860.1"/>
    </source>
</evidence>
<evidence type="ECO:0000259" key="10">
    <source>
        <dbReference type="PROSITE" id="PS50862"/>
    </source>
</evidence>
<dbReference type="InterPro" id="IPR004154">
    <property type="entry name" value="Anticodon-bd"/>
</dbReference>
<dbReference type="PROSITE" id="PS50862">
    <property type="entry name" value="AA_TRNA_LIGASE_II"/>
    <property type="match status" value="1"/>
</dbReference>
<name>A0A077ZMG2_TRITR</name>
<dbReference type="InterPro" id="IPR045864">
    <property type="entry name" value="aa-tRNA-synth_II/BPL/LPL"/>
</dbReference>
<dbReference type="Gene3D" id="3.30.930.10">
    <property type="entry name" value="Bira Bifunctional Protein, Domain 2"/>
    <property type="match status" value="1"/>
</dbReference>
<dbReference type="FunFam" id="3.40.50.800:FF:000005">
    <property type="entry name" value="bifunctional glutamate/proline--tRNA ligase"/>
    <property type="match status" value="1"/>
</dbReference>
<dbReference type="HAMAP" id="MF_01571">
    <property type="entry name" value="Pro_tRNA_synth_type3"/>
    <property type="match status" value="1"/>
</dbReference>
<dbReference type="CDD" id="cd00862">
    <property type="entry name" value="ProRS_anticodon_zinc"/>
    <property type="match status" value="1"/>
</dbReference>
<dbReference type="OrthoDB" id="1350766at2759"/>
<evidence type="ECO:0000256" key="6">
    <source>
        <dbReference type="ARBA" id="ARBA00023146"/>
    </source>
</evidence>
<dbReference type="SMART" id="SM00946">
    <property type="entry name" value="ProRS-C_1"/>
    <property type="match status" value="1"/>
</dbReference>
<proteinExistence type="inferred from homology"/>
<protein>
    <recommendedName>
        <fullName evidence="1">proline--tRNA ligase</fullName>
        <ecNumber evidence="1">6.1.1.15</ecNumber>
    </recommendedName>
    <alternativeName>
        <fullName evidence="7">Prolyl-tRNA synthetase</fullName>
    </alternativeName>
</protein>
<dbReference type="SUPFAM" id="SSF52954">
    <property type="entry name" value="Class II aaRS ABD-related"/>
    <property type="match status" value="1"/>
</dbReference>
<dbReference type="InterPro" id="IPR002316">
    <property type="entry name" value="Pro-tRNA-ligase_IIa"/>
</dbReference>
<dbReference type="InterPro" id="IPR033721">
    <property type="entry name" value="ProRS_core_arch_euk"/>
</dbReference>
<keyword evidence="3" id="KW-0547">Nucleotide-binding</keyword>
<dbReference type="GO" id="GO:0006433">
    <property type="term" value="P:prolyl-tRNA aminoacylation"/>
    <property type="evidence" value="ECO:0007669"/>
    <property type="project" value="InterPro"/>
</dbReference>
<keyword evidence="6 11" id="KW-0030">Aminoacyl-tRNA synthetase</keyword>
<evidence type="ECO:0000256" key="4">
    <source>
        <dbReference type="ARBA" id="ARBA00022840"/>
    </source>
</evidence>
<dbReference type="GO" id="GO:0005524">
    <property type="term" value="F:ATP binding"/>
    <property type="evidence" value="ECO:0007669"/>
    <property type="project" value="UniProtKB-KW"/>
</dbReference>
<dbReference type="InterPro" id="IPR036621">
    <property type="entry name" value="Anticodon-bd_dom_sf"/>
</dbReference>
<reference evidence="11" key="1">
    <citation type="submission" date="2014-01" db="EMBL/GenBank/DDBJ databases">
        <authorList>
            <person name="Aslett M."/>
        </authorList>
    </citation>
    <scope>NUCLEOTIDE SEQUENCE</scope>
</reference>
<accession>A0A077ZMG2</accession>
<evidence type="ECO:0000256" key="9">
    <source>
        <dbReference type="SAM" id="MobiDB-lite"/>
    </source>
</evidence>
<gene>
    <name evidence="11" type="ORF">TTRE_0000820201</name>
</gene>
<keyword evidence="12" id="KW-1185">Reference proteome</keyword>
<feature type="compositionally biased region" description="Basic and acidic residues" evidence="9">
    <location>
        <begin position="21"/>
        <end position="35"/>
    </location>
</feature>
<dbReference type="InterPro" id="IPR016061">
    <property type="entry name" value="Pro-tRNA_ligase_II_C"/>
</dbReference>
<keyword evidence="5" id="KW-0648">Protein biosynthesis</keyword>
<dbReference type="GO" id="GO:0017101">
    <property type="term" value="C:aminoacyl-tRNA synthetase multienzyme complex"/>
    <property type="evidence" value="ECO:0007669"/>
    <property type="project" value="TreeGrafter"/>
</dbReference>
<dbReference type="Gene3D" id="3.30.110.30">
    <property type="entry name" value="C-terminal domain of ProRS"/>
    <property type="match status" value="1"/>
</dbReference>
<dbReference type="CDD" id="cd00778">
    <property type="entry name" value="ProRS_core_arch_euk"/>
    <property type="match status" value="1"/>
</dbReference>
<dbReference type="FunFam" id="3.30.930.10:FF:000007">
    <property type="entry name" value="Bifunctional glutamate/proline--tRNA ligase"/>
    <property type="match status" value="1"/>
</dbReference>
<keyword evidence="4" id="KW-0067">ATP-binding</keyword>
<evidence type="ECO:0000256" key="1">
    <source>
        <dbReference type="ARBA" id="ARBA00012831"/>
    </source>
</evidence>
<evidence type="ECO:0000256" key="2">
    <source>
        <dbReference type="ARBA" id="ARBA00022598"/>
    </source>
</evidence>
<evidence type="ECO:0000256" key="7">
    <source>
        <dbReference type="ARBA" id="ARBA00029731"/>
    </source>
</evidence>
<dbReference type="InterPro" id="IPR004499">
    <property type="entry name" value="Pro-tRNA-ligase_IIa_arc-type"/>
</dbReference>
<dbReference type="NCBIfam" id="TIGR00408">
    <property type="entry name" value="proS_fam_I"/>
    <property type="match status" value="1"/>
</dbReference>
<comment type="catalytic activity">
    <reaction evidence="8">
        <text>tRNA(Pro) + L-proline + ATP = L-prolyl-tRNA(Pro) + AMP + diphosphate</text>
        <dbReference type="Rhea" id="RHEA:14305"/>
        <dbReference type="Rhea" id="RHEA-COMP:9700"/>
        <dbReference type="Rhea" id="RHEA-COMP:9702"/>
        <dbReference type="ChEBI" id="CHEBI:30616"/>
        <dbReference type="ChEBI" id="CHEBI:33019"/>
        <dbReference type="ChEBI" id="CHEBI:60039"/>
        <dbReference type="ChEBI" id="CHEBI:78442"/>
        <dbReference type="ChEBI" id="CHEBI:78532"/>
        <dbReference type="ChEBI" id="CHEBI:456215"/>
        <dbReference type="EC" id="6.1.1.15"/>
    </reaction>
</comment>
<feature type="region of interest" description="Disordered" evidence="9">
    <location>
        <begin position="15"/>
        <end position="47"/>
    </location>
</feature>
<dbReference type="FunFam" id="3.30.110.30:FF:000001">
    <property type="entry name" value="Bifunctional glutamate/proline--tRNA ligase"/>
    <property type="match status" value="1"/>
</dbReference>
<dbReference type="GO" id="GO:0005737">
    <property type="term" value="C:cytoplasm"/>
    <property type="evidence" value="ECO:0007669"/>
    <property type="project" value="InterPro"/>
</dbReference>
<dbReference type="SUPFAM" id="SSF64586">
    <property type="entry name" value="C-terminal domain of ProRS"/>
    <property type="match status" value="1"/>
</dbReference>
<evidence type="ECO:0000256" key="8">
    <source>
        <dbReference type="ARBA" id="ARBA00047671"/>
    </source>
</evidence>
<dbReference type="EC" id="6.1.1.15" evidence="1"/>